<sequence length="48" mass="5263">MPSPRETKGPIVKTGPTAGQNRAKNKDGRWRAKRSDAGKPRTQNTTSK</sequence>
<keyword evidence="3" id="KW-1185">Reference proteome</keyword>
<name>A0ABW0LMI3_9BACI</name>
<dbReference type="EMBL" id="JBHSMC010000045">
    <property type="protein sequence ID" value="MFC5466974.1"/>
    <property type="molecule type" value="Genomic_DNA"/>
</dbReference>
<dbReference type="RefSeq" id="WP_186324892.1">
    <property type="nucleotide sequence ID" value="NZ_JBHSMC010000045.1"/>
</dbReference>
<evidence type="ECO:0000313" key="3">
    <source>
        <dbReference type="Proteomes" id="UP001596147"/>
    </source>
</evidence>
<organism evidence="2 3">
    <name type="scientific">Lederbergia graminis</name>
    <dbReference type="NCBI Taxonomy" id="735518"/>
    <lineage>
        <taxon>Bacteria</taxon>
        <taxon>Bacillati</taxon>
        <taxon>Bacillota</taxon>
        <taxon>Bacilli</taxon>
        <taxon>Bacillales</taxon>
        <taxon>Bacillaceae</taxon>
        <taxon>Lederbergia</taxon>
    </lineage>
</organism>
<protein>
    <submittedName>
        <fullName evidence="2">Uncharacterized protein</fullName>
    </submittedName>
</protein>
<proteinExistence type="predicted"/>
<evidence type="ECO:0000313" key="2">
    <source>
        <dbReference type="EMBL" id="MFC5466974.1"/>
    </source>
</evidence>
<reference evidence="3" key="1">
    <citation type="journal article" date="2019" name="Int. J. Syst. Evol. Microbiol.">
        <title>The Global Catalogue of Microorganisms (GCM) 10K type strain sequencing project: providing services to taxonomists for standard genome sequencing and annotation.</title>
        <authorList>
            <consortium name="The Broad Institute Genomics Platform"/>
            <consortium name="The Broad Institute Genome Sequencing Center for Infectious Disease"/>
            <person name="Wu L."/>
            <person name="Ma J."/>
        </authorList>
    </citation>
    <scope>NUCLEOTIDE SEQUENCE [LARGE SCALE GENOMIC DNA]</scope>
    <source>
        <strain evidence="3">CGMCC 1.12237</strain>
    </source>
</reference>
<accession>A0ABW0LMI3</accession>
<feature type="compositionally biased region" description="Basic and acidic residues" evidence="1">
    <location>
        <begin position="24"/>
        <end position="39"/>
    </location>
</feature>
<comment type="caution">
    <text evidence="2">The sequence shown here is derived from an EMBL/GenBank/DDBJ whole genome shotgun (WGS) entry which is preliminary data.</text>
</comment>
<evidence type="ECO:0000256" key="1">
    <source>
        <dbReference type="SAM" id="MobiDB-lite"/>
    </source>
</evidence>
<gene>
    <name evidence="2" type="ORF">ACFPM4_19805</name>
</gene>
<feature type="region of interest" description="Disordered" evidence="1">
    <location>
        <begin position="1"/>
        <end position="48"/>
    </location>
</feature>
<dbReference type="Proteomes" id="UP001596147">
    <property type="component" value="Unassembled WGS sequence"/>
</dbReference>